<gene>
    <name evidence="3" type="ORF">HOLleu_39137</name>
</gene>
<evidence type="ECO:0000313" key="3">
    <source>
        <dbReference type="EMBL" id="KAJ8021831.1"/>
    </source>
</evidence>
<organism evidence="3 4">
    <name type="scientific">Holothuria leucospilota</name>
    <name type="common">Black long sea cucumber</name>
    <name type="synonym">Mertensiothuria leucospilota</name>
    <dbReference type="NCBI Taxonomy" id="206669"/>
    <lineage>
        <taxon>Eukaryota</taxon>
        <taxon>Metazoa</taxon>
        <taxon>Echinodermata</taxon>
        <taxon>Eleutherozoa</taxon>
        <taxon>Echinozoa</taxon>
        <taxon>Holothuroidea</taxon>
        <taxon>Aspidochirotacea</taxon>
        <taxon>Aspidochirotida</taxon>
        <taxon>Holothuriidae</taxon>
        <taxon>Holothuria</taxon>
    </lineage>
</organism>
<feature type="compositionally biased region" description="Polar residues" evidence="2">
    <location>
        <begin position="249"/>
        <end position="298"/>
    </location>
</feature>
<feature type="region of interest" description="Disordered" evidence="2">
    <location>
        <begin position="519"/>
        <end position="573"/>
    </location>
</feature>
<keyword evidence="1" id="KW-0175">Coiled coil</keyword>
<feature type="compositionally biased region" description="Polar residues" evidence="2">
    <location>
        <begin position="321"/>
        <end position="331"/>
    </location>
</feature>
<name>A0A9Q1BBK0_HOLLE</name>
<protein>
    <submittedName>
        <fullName evidence="3">Uncharacterized protein</fullName>
    </submittedName>
</protein>
<feature type="region of interest" description="Disordered" evidence="2">
    <location>
        <begin position="402"/>
        <end position="448"/>
    </location>
</feature>
<feature type="coiled-coil region" evidence="1">
    <location>
        <begin position="19"/>
        <end position="67"/>
    </location>
</feature>
<feature type="coiled-coil region" evidence="1">
    <location>
        <begin position="162"/>
        <end position="243"/>
    </location>
</feature>
<keyword evidence="4" id="KW-1185">Reference proteome</keyword>
<feature type="region of interest" description="Disordered" evidence="2">
    <location>
        <begin position="249"/>
        <end position="346"/>
    </location>
</feature>
<feature type="compositionally biased region" description="Polar residues" evidence="2">
    <location>
        <begin position="538"/>
        <end position="556"/>
    </location>
</feature>
<dbReference type="OrthoDB" id="6022714at2759"/>
<reference evidence="3" key="1">
    <citation type="submission" date="2021-10" db="EMBL/GenBank/DDBJ databases">
        <title>Tropical sea cucumber genome reveals ecological adaptation and Cuvierian tubules defense mechanism.</title>
        <authorList>
            <person name="Chen T."/>
        </authorList>
    </citation>
    <scope>NUCLEOTIDE SEQUENCE</scope>
    <source>
        <strain evidence="3">Nanhai2018</strain>
        <tissue evidence="3">Muscle</tissue>
    </source>
</reference>
<dbReference type="EMBL" id="JAIZAY010000021">
    <property type="protein sequence ID" value="KAJ8021831.1"/>
    <property type="molecule type" value="Genomic_DNA"/>
</dbReference>
<sequence>MSSLNSLSARSEGGQDEGISDLDKILRNLELENKQEARLLEKEKQQIIALERSINEKQEGIQKIEDDLCKFDEDAKTLHRQFRQNKDNAESLRKHADVVSCHGDALETKLLQMQEKHAFSRKERSSKLEHYRSIWNNYSETYESSPQAKVWRACHEEVEAGVRNLMEQAETVQRLKEAIQEIETNLRKDAVKEDWRAWIIEIAKIKLSSSSLLKEIDEVKKRNEALREEIKEANQEIMKKAAIESAASQMQNGEEMNQPSSNSFSPAPISTSATSLPASSQPVPNSDTKPVPNLQTPMPNSPAPVPNSSHPRVPRLFFPSPASSSQKTASHGTAVCHLPPQPSPSRYIQIPQLPQRNKVVDVVPPLPHTSAGRVSTLPSAEYYQIPRTSSGSSVDVTSAPTVLRNQSHTDSNLQGDTPMETDSEMVLTPKSPAAPKTPTTEEDGLSASQVREKLLSLEKSPGFQYSFRPMYNHDEEMPASPSPAARAHDTSNPFFSNIFGGQMTSHSPASTSAISMFGNQGEEESSDGNIMSLFASGPPSQEDQSDSQEVPSFSLNFSSTPSASEPESAFSLF</sequence>
<proteinExistence type="predicted"/>
<evidence type="ECO:0000256" key="1">
    <source>
        <dbReference type="SAM" id="Coils"/>
    </source>
</evidence>
<feature type="compositionally biased region" description="Low complexity" evidence="2">
    <location>
        <begin position="428"/>
        <end position="438"/>
    </location>
</feature>
<comment type="caution">
    <text evidence="3">The sequence shown here is derived from an EMBL/GenBank/DDBJ whole genome shotgun (WGS) entry which is preliminary data.</text>
</comment>
<feature type="compositionally biased region" description="Low complexity" evidence="2">
    <location>
        <begin position="557"/>
        <end position="573"/>
    </location>
</feature>
<dbReference type="InterPro" id="IPR031380">
    <property type="entry name" value="SIX6OS1"/>
</dbReference>
<feature type="compositionally biased region" description="Polar residues" evidence="2">
    <location>
        <begin position="402"/>
        <end position="415"/>
    </location>
</feature>
<evidence type="ECO:0000256" key="2">
    <source>
        <dbReference type="SAM" id="MobiDB-lite"/>
    </source>
</evidence>
<evidence type="ECO:0000313" key="4">
    <source>
        <dbReference type="Proteomes" id="UP001152320"/>
    </source>
</evidence>
<dbReference type="Pfam" id="PF15676">
    <property type="entry name" value="S6OS1"/>
    <property type="match status" value="1"/>
</dbReference>
<accession>A0A9Q1BBK0</accession>
<dbReference type="AlphaFoldDB" id="A0A9Q1BBK0"/>
<dbReference type="Proteomes" id="UP001152320">
    <property type="component" value="Chromosome 21"/>
</dbReference>
<feature type="region of interest" description="Disordered" evidence="2">
    <location>
        <begin position="473"/>
        <end position="492"/>
    </location>
</feature>